<evidence type="ECO:0000313" key="2">
    <source>
        <dbReference type="EMBL" id="CAA9271077.1"/>
    </source>
</evidence>
<protein>
    <submittedName>
        <fullName evidence="2">Uncharacterized protein</fullName>
    </submittedName>
</protein>
<feature type="non-terminal residue" evidence="2">
    <location>
        <position position="1"/>
    </location>
</feature>
<reference evidence="2" key="1">
    <citation type="submission" date="2020-02" db="EMBL/GenBank/DDBJ databases">
        <authorList>
            <person name="Meier V. D."/>
        </authorList>
    </citation>
    <scope>NUCLEOTIDE SEQUENCE</scope>
    <source>
        <strain evidence="2">AVDCRST_MAG10</strain>
    </source>
</reference>
<organism evidence="2">
    <name type="scientific">uncultured Acidimicrobiales bacterium</name>
    <dbReference type="NCBI Taxonomy" id="310071"/>
    <lineage>
        <taxon>Bacteria</taxon>
        <taxon>Bacillati</taxon>
        <taxon>Actinomycetota</taxon>
        <taxon>Acidimicrobiia</taxon>
        <taxon>Acidimicrobiales</taxon>
        <taxon>environmental samples</taxon>
    </lineage>
</organism>
<feature type="compositionally biased region" description="Basic residues" evidence="1">
    <location>
        <begin position="11"/>
        <end position="43"/>
    </location>
</feature>
<name>A0A6J4J6W0_9ACTN</name>
<evidence type="ECO:0000256" key="1">
    <source>
        <dbReference type="SAM" id="MobiDB-lite"/>
    </source>
</evidence>
<feature type="non-terminal residue" evidence="2">
    <location>
        <position position="80"/>
    </location>
</feature>
<proteinExistence type="predicted"/>
<accession>A0A6J4J6W0</accession>
<feature type="compositionally biased region" description="Basic residues" evidence="1">
    <location>
        <begin position="53"/>
        <end position="80"/>
    </location>
</feature>
<dbReference type="AlphaFoldDB" id="A0A6J4J6W0"/>
<gene>
    <name evidence="2" type="ORF">AVDCRST_MAG10-3290</name>
</gene>
<feature type="region of interest" description="Disordered" evidence="1">
    <location>
        <begin position="1"/>
        <end position="80"/>
    </location>
</feature>
<dbReference type="EMBL" id="CADCTB010000201">
    <property type="protein sequence ID" value="CAA9271077.1"/>
    <property type="molecule type" value="Genomic_DNA"/>
</dbReference>
<sequence length="80" mass="9865">GYRCQHLPSGSRRHPGVRSRCHGFRCRPRHHRRHPHDRRRPGPHRQPADLRSLRVRWPPHRGHRQLRRRRPCRPSPRRLL</sequence>